<accession>A0A4V2UNA6</accession>
<protein>
    <submittedName>
        <fullName evidence="2">Farnesyl-diphosphate farnesyltransferase</fullName>
    </submittedName>
</protein>
<name>A0A4V2UNA6_9PROT</name>
<dbReference type="SFLD" id="SFLDS00005">
    <property type="entry name" value="Isoprenoid_Synthase_Type_I"/>
    <property type="match status" value="1"/>
</dbReference>
<dbReference type="InterPro" id="IPR017828">
    <property type="entry name" value="SQ_synth_HpnD-like"/>
</dbReference>
<dbReference type="PROSITE" id="PS01045">
    <property type="entry name" value="SQUALEN_PHYTOEN_SYN_2"/>
    <property type="match status" value="1"/>
</dbReference>
<dbReference type="SFLD" id="SFLDG01212">
    <property type="entry name" value="Phytoene_synthase_like"/>
    <property type="match status" value="1"/>
</dbReference>
<dbReference type="Pfam" id="PF00494">
    <property type="entry name" value="SQS_PSY"/>
    <property type="match status" value="1"/>
</dbReference>
<dbReference type="SFLD" id="SFLDG01018">
    <property type="entry name" value="Squalene/Phytoene_Synthase_Lik"/>
    <property type="match status" value="1"/>
</dbReference>
<dbReference type="InterPro" id="IPR033904">
    <property type="entry name" value="Trans_IPPS_HH"/>
</dbReference>
<sequence>MYGVAMSQGPLHSTAAERDARRYIDRIVRGSRSSFYWAMRTLPEPRRGAMFALYAFCRIVDDIADGDGASAHKIAQLEDWRDRVDQLFRGAPNHPVTLGLSLAVDAYALDKADFVALIDAMELDAAPRVRLEDDRALDLYCDRVAGTVGRLSNAIFGVPNDTARRLAGTLGTALQITNILRDLKEDAKRNRLYLPLETLRTYMPKGAGDAHAFDDPLSVLADPSVTAMLDGLALRAQALFVQSDDLLARLPRNQALAPRMMKAFYQRVLTRMVRRGWRRWDTPPRLGTMEKTWIVMQGLS</sequence>
<keyword evidence="3" id="KW-1185">Reference proteome</keyword>
<dbReference type="InterPro" id="IPR002060">
    <property type="entry name" value="Squ/phyt_synthse"/>
</dbReference>
<dbReference type="EMBL" id="SLZW01000008">
    <property type="protein sequence ID" value="TCS61361.1"/>
    <property type="molecule type" value="Genomic_DNA"/>
</dbReference>
<dbReference type="NCBIfam" id="TIGR03465">
    <property type="entry name" value="HpnD"/>
    <property type="match status" value="1"/>
</dbReference>
<comment type="caution">
    <text evidence="2">The sequence shown here is derived from an EMBL/GenBank/DDBJ whole genome shotgun (WGS) entry which is preliminary data.</text>
</comment>
<dbReference type="InterPro" id="IPR044843">
    <property type="entry name" value="Trans_IPPS_bact-type"/>
</dbReference>
<dbReference type="GO" id="GO:0016117">
    <property type="term" value="P:carotenoid biosynthetic process"/>
    <property type="evidence" value="ECO:0007669"/>
    <property type="project" value="InterPro"/>
</dbReference>
<dbReference type="Gene3D" id="1.10.600.10">
    <property type="entry name" value="Farnesyl Diphosphate Synthase"/>
    <property type="match status" value="1"/>
</dbReference>
<evidence type="ECO:0000256" key="1">
    <source>
        <dbReference type="ARBA" id="ARBA00022679"/>
    </source>
</evidence>
<dbReference type="CDD" id="cd00683">
    <property type="entry name" value="Trans_IPPS_HH"/>
    <property type="match status" value="1"/>
</dbReference>
<dbReference type="OrthoDB" id="9807580at2"/>
<dbReference type="PROSITE" id="PS01044">
    <property type="entry name" value="SQUALEN_PHYTOEN_SYN_1"/>
    <property type="match status" value="1"/>
</dbReference>
<dbReference type="AlphaFoldDB" id="A0A4V2UNA6"/>
<evidence type="ECO:0000313" key="3">
    <source>
        <dbReference type="Proteomes" id="UP000295304"/>
    </source>
</evidence>
<evidence type="ECO:0000313" key="2">
    <source>
        <dbReference type="EMBL" id="TCS61361.1"/>
    </source>
</evidence>
<dbReference type="PANTHER" id="PTHR31480">
    <property type="entry name" value="BIFUNCTIONAL LYCOPENE CYCLASE/PHYTOENE SYNTHASE"/>
    <property type="match status" value="1"/>
</dbReference>
<organism evidence="2 3">
    <name type="scientific">Varunaivibrio sulfuroxidans</name>
    <dbReference type="NCBI Taxonomy" id="1773489"/>
    <lineage>
        <taxon>Bacteria</taxon>
        <taxon>Pseudomonadati</taxon>
        <taxon>Pseudomonadota</taxon>
        <taxon>Alphaproteobacteria</taxon>
        <taxon>Rhodospirillales</taxon>
        <taxon>Magnetovibrionaceae</taxon>
        <taxon>Varunaivibrio</taxon>
    </lineage>
</organism>
<keyword evidence="1 2" id="KW-0808">Transferase</keyword>
<gene>
    <name evidence="2" type="ORF">EDD55_108163</name>
</gene>
<dbReference type="SUPFAM" id="SSF48576">
    <property type="entry name" value="Terpenoid synthases"/>
    <property type="match status" value="1"/>
</dbReference>
<dbReference type="GO" id="GO:0004311">
    <property type="term" value="F:geranylgeranyl diphosphate synthase activity"/>
    <property type="evidence" value="ECO:0007669"/>
    <property type="project" value="InterPro"/>
</dbReference>
<dbReference type="GO" id="GO:0051996">
    <property type="term" value="F:squalene synthase [NAD(P)H] activity"/>
    <property type="evidence" value="ECO:0007669"/>
    <property type="project" value="InterPro"/>
</dbReference>
<dbReference type="Proteomes" id="UP000295304">
    <property type="component" value="Unassembled WGS sequence"/>
</dbReference>
<dbReference type="InterPro" id="IPR019845">
    <property type="entry name" value="Squalene/phytoene_synthase_CS"/>
</dbReference>
<reference evidence="2 3" key="1">
    <citation type="submission" date="2019-03" db="EMBL/GenBank/DDBJ databases">
        <title>Genomic Encyclopedia of Type Strains, Phase IV (KMG-IV): sequencing the most valuable type-strain genomes for metagenomic binning, comparative biology and taxonomic classification.</title>
        <authorList>
            <person name="Goeker M."/>
        </authorList>
    </citation>
    <scope>NUCLEOTIDE SEQUENCE [LARGE SCALE GENOMIC DNA]</scope>
    <source>
        <strain evidence="2 3">DSM 101688</strain>
    </source>
</reference>
<proteinExistence type="predicted"/>
<dbReference type="InterPro" id="IPR008949">
    <property type="entry name" value="Isoprenoid_synthase_dom_sf"/>
</dbReference>